<feature type="compositionally biased region" description="Low complexity" evidence="1">
    <location>
        <begin position="93"/>
        <end position="170"/>
    </location>
</feature>
<feature type="compositionally biased region" description="Low complexity" evidence="1">
    <location>
        <begin position="324"/>
        <end position="380"/>
    </location>
</feature>
<proteinExistence type="predicted"/>
<name>A0A2H9TFY1_9FUNG</name>
<feature type="compositionally biased region" description="Low complexity" evidence="1">
    <location>
        <begin position="244"/>
        <end position="266"/>
    </location>
</feature>
<sequence>MKINLLVITAKLLALTTATTVHHHNYNRGPLRPQIVVINHHFHNADTAGISGAHNTRNTHGGMSANANAPSAPGSSGAKSNTPSAPGSSGAFSVPNASASGASSVPNAGASSASSAPNTGASSASSAPSTPAAPHTPAASTAPAASNAPAAGASSTPKAAKASKNSPPTAQFKENTASSPPVKEHKLTGSVFGASHAAPPAAGASSQEKSATKSKIPAPPGPAPILSKPNKAPKPCVPVPSSNQSQTSPTNATAASTPAQQATKSTVPPPPGPAPILSQWKPKKAAPNPSPATPSQAAAPAATNSTTPILNKPKGCKPINVSGTVPASAAPSGTASSATSASSSAAPGSAAPGSATPGSAAPATNTTAAPVSSNTATNTTRTKDDTAHLVGDYVSTAKMLKILQTPGAPLPWKWQEQCYNSRVSHCGPVFKTAARDINLYGAELDTSLRAPTTVFPSPTDLRFRTLTAAGAVLGGKLPAFKDETIPYHTYAAMEMLIGTGLTPVASGESSAQKKVVNVAPFVASRGQLKTHLSPIVRLGLHRLAAALLSLSNTKFTSIDDELRALLADAQHQPFTLAVLLKHVEGEQLRRTLSKEHRAPPLLQAGIYHALTVNVPDTLNLCHPNAQLPAISVHAHFLKKYGSTLPRMRQIVLARAFLYLVFGVPFDRSYCKNCGNPRTASKSTARLLVNGILASYCRPRSKYHVVVN</sequence>
<gene>
    <name evidence="3" type="ORF">PSACC_03428</name>
</gene>
<comment type="caution">
    <text evidence="3">The sequence shown here is derived from an EMBL/GenBank/DDBJ whole genome shotgun (WGS) entry which is preliminary data.</text>
</comment>
<keyword evidence="4" id="KW-1185">Reference proteome</keyword>
<accession>A0A2H9TFY1</accession>
<feature type="compositionally biased region" description="Polar residues" evidence="1">
    <location>
        <begin position="82"/>
        <end position="91"/>
    </location>
</feature>
<feature type="signal peptide" evidence="2">
    <location>
        <begin position="1"/>
        <end position="18"/>
    </location>
</feature>
<feature type="chain" id="PRO_5014191593" evidence="2">
    <location>
        <begin position="19"/>
        <end position="707"/>
    </location>
</feature>
<dbReference type="AlphaFoldDB" id="A0A2H9TFY1"/>
<dbReference type="STRING" id="1246581.A0A2H9TFY1"/>
<feature type="compositionally biased region" description="Low complexity" evidence="1">
    <location>
        <begin position="193"/>
        <end position="206"/>
    </location>
</feature>
<feature type="region of interest" description="Disordered" evidence="1">
    <location>
        <begin position="48"/>
        <end position="383"/>
    </location>
</feature>
<feature type="compositionally biased region" description="Low complexity" evidence="1">
    <location>
        <begin position="293"/>
        <end position="308"/>
    </location>
</feature>
<organism evidence="3 4">
    <name type="scientific">Paramicrosporidium saccamoebae</name>
    <dbReference type="NCBI Taxonomy" id="1246581"/>
    <lineage>
        <taxon>Eukaryota</taxon>
        <taxon>Fungi</taxon>
        <taxon>Fungi incertae sedis</taxon>
        <taxon>Cryptomycota</taxon>
        <taxon>Cryptomycota incertae sedis</taxon>
        <taxon>Paramicrosporidium</taxon>
    </lineage>
</organism>
<protein>
    <submittedName>
        <fullName evidence="3">Uncharacterized protein</fullName>
    </submittedName>
</protein>
<dbReference type="EMBL" id="MTSL01000208">
    <property type="protein sequence ID" value="PJF16687.1"/>
    <property type="molecule type" value="Genomic_DNA"/>
</dbReference>
<keyword evidence="2" id="KW-0732">Signal</keyword>
<evidence type="ECO:0000256" key="2">
    <source>
        <dbReference type="SAM" id="SignalP"/>
    </source>
</evidence>
<feature type="compositionally biased region" description="Low complexity" evidence="1">
    <location>
        <begin position="64"/>
        <end position="81"/>
    </location>
</feature>
<dbReference type="Proteomes" id="UP000240830">
    <property type="component" value="Unassembled WGS sequence"/>
</dbReference>
<evidence type="ECO:0000313" key="4">
    <source>
        <dbReference type="Proteomes" id="UP000240830"/>
    </source>
</evidence>
<evidence type="ECO:0000256" key="1">
    <source>
        <dbReference type="SAM" id="MobiDB-lite"/>
    </source>
</evidence>
<evidence type="ECO:0000313" key="3">
    <source>
        <dbReference type="EMBL" id="PJF16687.1"/>
    </source>
</evidence>
<reference evidence="3 4" key="1">
    <citation type="submission" date="2016-10" db="EMBL/GenBank/DDBJ databases">
        <title>The genome of Paramicrosporidium saccamoebae is the missing link in understanding Cryptomycota and Microsporidia evolution.</title>
        <authorList>
            <person name="Quandt C.A."/>
            <person name="Beaudet D."/>
            <person name="Corsaro D."/>
            <person name="Michel R."/>
            <person name="Corradi N."/>
            <person name="James T."/>
        </authorList>
    </citation>
    <scope>NUCLEOTIDE SEQUENCE [LARGE SCALE GENOMIC DNA]</scope>
    <source>
        <strain evidence="3 4">KSL3</strain>
    </source>
</reference>